<dbReference type="RefSeq" id="WP_277731211.1">
    <property type="nucleotide sequence ID" value="NZ_CP120733.1"/>
</dbReference>
<dbReference type="Pfam" id="PF02775">
    <property type="entry name" value="TPP_enzyme_C"/>
    <property type="match status" value="1"/>
</dbReference>
<sequence>MRIADAMMKYLELNEVECIFGIAAGTTSSIVDAIIDTKIQQITVRHEGAASYCANAYSGMSNKLGVCMVGGIGAANALTGIYAAKRDKNPVLIITGGVQREQMGKGAIQELDTETMFSGCTRYSKMVQKEDVLSELKKAIELALTPPFAPVHICIPMDLQKSEFTGELPSKVDTRFLDMDLSQYNDSIIKATDIINKEEKGIIMVGKGARGFSKEIKELSKRLQWPIITTPQAKGVIPTNFEINLGNYGFQSTDLAYDYVKNGQATCLLVLGSSLGESATLNYNPMLVKNRKVIHIDWDFKELGKTFETDVKINSDLKMALSDILKMVNKKEEKFERKLPLNKVYEKNHTGLSIRVFLEEIIKVLPKDTQYICDIGEFMNFVFKYLSIDEESDFDMSLNYGAMGSGVGSAVGVSMAKPNKPVAVIVGDGSFLMNGMEIITAKEYNRPIIYFVVNNAMLSYVEYGHKFIYGRTLPGFRQERIELAQMTKAMGINSMKISSIEDVVKVKEFITDLDRPYVIELVTDGSERPAVADRFKALAKINTI</sequence>
<evidence type="ECO:0000256" key="1">
    <source>
        <dbReference type="ARBA" id="ARBA00007812"/>
    </source>
</evidence>
<evidence type="ECO:0000313" key="8">
    <source>
        <dbReference type="Proteomes" id="UP001222800"/>
    </source>
</evidence>
<dbReference type="InterPro" id="IPR012001">
    <property type="entry name" value="Thiamin_PyroP_enz_TPP-bd_dom"/>
</dbReference>
<dbReference type="EMBL" id="CP120733">
    <property type="protein sequence ID" value="WFD09288.1"/>
    <property type="molecule type" value="Genomic_DNA"/>
</dbReference>
<dbReference type="Pfam" id="PF00205">
    <property type="entry name" value="TPP_enzyme_M"/>
    <property type="match status" value="1"/>
</dbReference>
<accession>A0ABY8E8R7</accession>
<dbReference type="Gene3D" id="3.40.50.970">
    <property type="match status" value="2"/>
</dbReference>
<dbReference type="InterPro" id="IPR011766">
    <property type="entry name" value="TPP_enzyme_TPP-bd"/>
</dbReference>
<proteinExistence type="inferred from homology"/>
<protein>
    <submittedName>
        <fullName evidence="7">Thiamine pyrophosphate-binding protein</fullName>
    </submittedName>
</protein>
<feature type="domain" description="Thiamine pyrophosphate enzyme central" evidence="4">
    <location>
        <begin position="190"/>
        <end position="323"/>
    </location>
</feature>
<gene>
    <name evidence="7" type="ORF">P4S50_12935</name>
</gene>
<dbReference type="SUPFAM" id="SSF52518">
    <property type="entry name" value="Thiamin diphosphate-binding fold (THDP-binding)"/>
    <property type="match status" value="2"/>
</dbReference>
<dbReference type="InterPro" id="IPR029035">
    <property type="entry name" value="DHS-like_NAD/FAD-binding_dom"/>
</dbReference>
<dbReference type="Proteomes" id="UP001222800">
    <property type="component" value="Chromosome"/>
</dbReference>
<keyword evidence="8" id="KW-1185">Reference proteome</keyword>
<organism evidence="7 8">
    <name type="scientific">Tepidibacter hydrothermalis</name>
    <dbReference type="NCBI Taxonomy" id="3036126"/>
    <lineage>
        <taxon>Bacteria</taxon>
        <taxon>Bacillati</taxon>
        <taxon>Bacillota</taxon>
        <taxon>Clostridia</taxon>
        <taxon>Peptostreptococcales</taxon>
        <taxon>Peptostreptococcaceae</taxon>
        <taxon>Tepidibacter</taxon>
    </lineage>
</organism>
<dbReference type="InterPro" id="IPR029061">
    <property type="entry name" value="THDP-binding"/>
</dbReference>
<keyword evidence="2 3" id="KW-0786">Thiamine pyrophosphate</keyword>
<evidence type="ECO:0000259" key="6">
    <source>
        <dbReference type="Pfam" id="PF02776"/>
    </source>
</evidence>
<dbReference type="PANTHER" id="PTHR42981:SF2">
    <property type="entry name" value="PYRUVATE DEHYDROGENASE [UBIQUINONE]"/>
    <property type="match status" value="1"/>
</dbReference>
<comment type="similarity">
    <text evidence="1 3">Belongs to the TPP enzyme family.</text>
</comment>
<dbReference type="Gene3D" id="3.40.50.1220">
    <property type="entry name" value="TPP-binding domain"/>
    <property type="match status" value="1"/>
</dbReference>
<feature type="domain" description="Thiamine pyrophosphate enzyme TPP-binding" evidence="5">
    <location>
        <begin position="374"/>
        <end position="520"/>
    </location>
</feature>
<dbReference type="InterPro" id="IPR012000">
    <property type="entry name" value="Thiamin_PyroP_enz_cen_dom"/>
</dbReference>
<dbReference type="PANTHER" id="PTHR42981">
    <property type="entry name" value="PYRUVATE DEHYDROGENASE [UBIQUINONE]"/>
    <property type="match status" value="1"/>
</dbReference>
<evidence type="ECO:0000259" key="4">
    <source>
        <dbReference type="Pfam" id="PF00205"/>
    </source>
</evidence>
<evidence type="ECO:0000313" key="7">
    <source>
        <dbReference type="EMBL" id="WFD09288.1"/>
    </source>
</evidence>
<evidence type="ECO:0000256" key="2">
    <source>
        <dbReference type="ARBA" id="ARBA00023052"/>
    </source>
</evidence>
<dbReference type="CDD" id="cd00568">
    <property type="entry name" value="TPP_enzymes"/>
    <property type="match status" value="1"/>
</dbReference>
<dbReference type="InterPro" id="IPR047211">
    <property type="entry name" value="POXB-like"/>
</dbReference>
<name>A0ABY8E8R7_9FIRM</name>
<evidence type="ECO:0000256" key="3">
    <source>
        <dbReference type="RuleBase" id="RU362132"/>
    </source>
</evidence>
<dbReference type="SUPFAM" id="SSF52467">
    <property type="entry name" value="DHS-like NAD/FAD-binding domain"/>
    <property type="match status" value="1"/>
</dbReference>
<feature type="domain" description="Thiamine pyrophosphate enzyme N-terminal TPP-binding" evidence="6">
    <location>
        <begin position="1"/>
        <end position="115"/>
    </location>
</feature>
<reference evidence="7 8" key="1">
    <citation type="submission" date="2023-03" db="EMBL/GenBank/DDBJ databases">
        <title>Complete genome sequence of Tepidibacter sp. SWIR-1, isolated from a deep-sea hydrothermal vent.</title>
        <authorList>
            <person name="Li X."/>
        </authorList>
    </citation>
    <scope>NUCLEOTIDE SEQUENCE [LARGE SCALE GENOMIC DNA]</scope>
    <source>
        <strain evidence="7 8">SWIR-1</strain>
    </source>
</reference>
<evidence type="ECO:0000259" key="5">
    <source>
        <dbReference type="Pfam" id="PF02775"/>
    </source>
</evidence>
<dbReference type="Pfam" id="PF02776">
    <property type="entry name" value="TPP_enzyme_N"/>
    <property type="match status" value="1"/>
</dbReference>
<dbReference type="CDD" id="cd07035">
    <property type="entry name" value="TPP_PYR_POX_like"/>
    <property type="match status" value="1"/>
</dbReference>